<organism evidence="2 3">
    <name type="scientific">Rubroshorea leprosula</name>
    <dbReference type="NCBI Taxonomy" id="152421"/>
    <lineage>
        <taxon>Eukaryota</taxon>
        <taxon>Viridiplantae</taxon>
        <taxon>Streptophyta</taxon>
        <taxon>Embryophyta</taxon>
        <taxon>Tracheophyta</taxon>
        <taxon>Spermatophyta</taxon>
        <taxon>Magnoliopsida</taxon>
        <taxon>eudicotyledons</taxon>
        <taxon>Gunneridae</taxon>
        <taxon>Pentapetalae</taxon>
        <taxon>rosids</taxon>
        <taxon>malvids</taxon>
        <taxon>Malvales</taxon>
        <taxon>Dipterocarpaceae</taxon>
        <taxon>Rubroshorea</taxon>
    </lineage>
</organism>
<dbReference type="InterPro" id="IPR036431">
    <property type="entry name" value="ARID_dom_sf"/>
</dbReference>
<dbReference type="Gene3D" id="1.10.150.60">
    <property type="entry name" value="ARID DNA-binding domain"/>
    <property type="match status" value="1"/>
</dbReference>
<dbReference type="EMBL" id="BPVZ01000062">
    <property type="protein sequence ID" value="GKV23145.1"/>
    <property type="molecule type" value="Genomic_DNA"/>
</dbReference>
<accession>A0AAV5KEZ3</accession>
<dbReference type="SMART" id="SM01014">
    <property type="entry name" value="ARID"/>
    <property type="match status" value="1"/>
</dbReference>
<dbReference type="AlphaFoldDB" id="A0AAV5KEZ3"/>
<dbReference type="SMART" id="SM00501">
    <property type="entry name" value="BRIGHT"/>
    <property type="match status" value="1"/>
</dbReference>
<dbReference type="PROSITE" id="PS51011">
    <property type="entry name" value="ARID"/>
    <property type="match status" value="1"/>
</dbReference>
<dbReference type="CDD" id="cd16100">
    <property type="entry name" value="ARID"/>
    <property type="match status" value="1"/>
</dbReference>
<keyword evidence="3" id="KW-1185">Reference proteome</keyword>
<dbReference type="PANTHER" id="PTHR46410:SF18">
    <property type="entry name" value="AT-RICH INTERACTIVE DOMAIN-CONTAINING PROTEIN 2"/>
    <property type="match status" value="1"/>
</dbReference>
<dbReference type="Pfam" id="PF01388">
    <property type="entry name" value="ARID"/>
    <property type="match status" value="1"/>
</dbReference>
<dbReference type="InterPro" id="IPR001606">
    <property type="entry name" value="ARID_dom"/>
</dbReference>
<evidence type="ECO:0000313" key="3">
    <source>
        <dbReference type="Proteomes" id="UP001054252"/>
    </source>
</evidence>
<dbReference type="Proteomes" id="UP001054252">
    <property type="component" value="Unassembled WGS sequence"/>
</dbReference>
<dbReference type="PANTHER" id="PTHR46410">
    <property type="entry name" value="AT-RICH INTERACTIVE DOMAIN-CONTAINING PROTEIN 2"/>
    <property type="match status" value="1"/>
</dbReference>
<dbReference type="GO" id="GO:0003677">
    <property type="term" value="F:DNA binding"/>
    <property type="evidence" value="ECO:0007669"/>
    <property type="project" value="InterPro"/>
</dbReference>
<comment type="caution">
    <text evidence="2">The sequence shown here is derived from an EMBL/GenBank/DDBJ whole genome shotgun (WGS) entry which is preliminary data.</text>
</comment>
<proteinExistence type="predicted"/>
<dbReference type="SUPFAM" id="SSF46774">
    <property type="entry name" value="ARID-like"/>
    <property type="match status" value="1"/>
</dbReference>
<evidence type="ECO:0000313" key="2">
    <source>
        <dbReference type="EMBL" id="GKV23145.1"/>
    </source>
</evidence>
<feature type="domain" description="ARID" evidence="1">
    <location>
        <begin position="47"/>
        <end position="140"/>
    </location>
</feature>
<sequence>MAGWSILENGSDSGYLGVENHGQRYGCCRDIDPAVKGSIDKSDDLEVKQRSLFDLFISCFLKELASRGSIRPMPAMLGDGKLADLFKLFLVVRKKGGYDFVSKNGLWASVAKELGLDIKVSASVKLVYFKYLHEVEKWLREGFRGRVSENGSCEPCGSLRFLSLELEKKFRGFFGNGMDQAATDNDVALLKQKNNDKRVSKDIKENGLNPFINCRQNLCNDIVKRFSDDNEKVSGDNPAILDPIIVKNEVSSRKRKRLSLSGMLNWVIQIAKNPFDPSIGPIPEPSKWKENHQGTDFWFQLMRARDALMQKRQSHSILEQPSLQVKQKMHPSIYEEKFLEHHSPERLRTHYRIPTSAKICLCSCCNPCPSSQQVAIPKMDPQVVGLPCSNRTADSSEDDFIKQHVCVGLSFQAEVPEWTGMVSDSDIKWLGNRVWSGERDSLTEMDSIGKGRPEACACLFPGSVECVRFHIAEKRMKLKLELGRVFYRWKFDRMGEEVSLRWTIEEEKRFKNMVRSASQSLDACFWADASKYFHDKTREDLVSYYFNVLCIQHRSYQNRVTPRNIDSDNDEDEFGCASDSFGLDALKVPGSSQLICAQNNQCTDLA</sequence>
<reference evidence="2 3" key="1">
    <citation type="journal article" date="2021" name="Commun. Biol.">
        <title>The genome of Shorea leprosula (Dipterocarpaceae) highlights the ecological relevance of drought in aseasonal tropical rainforests.</title>
        <authorList>
            <person name="Ng K.K.S."/>
            <person name="Kobayashi M.J."/>
            <person name="Fawcett J.A."/>
            <person name="Hatakeyama M."/>
            <person name="Paape T."/>
            <person name="Ng C.H."/>
            <person name="Ang C.C."/>
            <person name="Tnah L.H."/>
            <person name="Lee C.T."/>
            <person name="Nishiyama T."/>
            <person name="Sese J."/>
            <person name="O'Brien M.J."/>
            <person name="Copetti D."/>
            <person name="Mohd Noor M.I."/>
            <person name="Ong R.C."/>
            <person name="Putra M."/>
            <person name="Sireger I.Z."/>
            <person name="Indrioko S."/>
            <person name="Kosugi Y."/>
            <person name="Izuno A."/>
            <person name="Isagi Y."/>
            <person name="Lee S.L."/>
            <person name="Shimizu K.K."/>
        </authorList>
    </citation>
    <scope>NUCLEOTIDE SEQUENCE [LARGE SCALE GENOMIC DNA]</scope>
    <source>
        <strain evidence="2">214</strain>
    </source>
</reference>
<name>A0AAV5KEZ3_9ROSI</name>
<evidence type="ECO:0000259" key="1">
    <source>
        <dbReference type="PROSITE" id="PS51011"/>
    </source>
</evidence>
<protein>
    <recommendedName>
        <fullName evidence="1">ARID domain-containing protein</fullName>
    </recommendedName>
</protein>
<dbReference type="InterPro" id="IPR001005">
    <property type="entry name" value="SANT/Myb"/>
</dbReference>
<gene>
    <name evidence="2" type="ORF">SLEP1_g32912</name>
</gene>
<dbReference type="CDD" id="cd00167">
    <property type="entry name" value="SANT"/>
    <property type="match status" value="1"/>
</dbReference>